<reference evidence="2 3" key="1">
    <citation type="submission" date="2020-08" db="EMBL/GenBank/DDBJ databases">
        <title>Genomic Encyclopedia of Type Strains, Phase IV (KMG-IV): sequencing the most valuable type-strain genomes for metagenomic binning, comparative biology and taxonomic classification.</title>
        <authorList>
            <person name="Goeker M."/>
        </authorList>
    </citation>
    <scope>NUCLEOTIDE SEQUENCE [LARGE SCALE GENOMIC DNA]</scope>
    <source>
        <strain evidence="2 3">DSM 101730</strain>
    </source>
</reference>
<accession>A0A840SQJ8</accession>
<feature type="region of interest" description="Disordered" evidence="1">
    <location>
        <begin position="79"/>
        <end position="136"/>
    </location>
</feature>
<evidence type="ECO:0000313" key="2">
    <source>
        <dbReference type="EMBL" id="MBB5222835.1"/>
    </source>
</evidence>
<dbReference type="Proteomes" id="UP000549457">
    <property type="component" value="Unassembled WGS sequence"/>
</dbReference>
<name>A0A840SQJ8_9RHOB</name>
<sequence>MQPESSGASARVLDDSESDELRALYSLTDRLYRAGSLEDVYEASLDAITETLGCERASILLFDARGLMEFVAWRGLSEGGRRGLAGHAPWDSGTAIRGRSSSPTPSTPPGPTGSTRQSLRKASAASAASRSPSRAP</sequence>
<feature type="compositionally biased region" description="Low complexity" evidence="1">
    <location>
        <begin position="112"/>
        <end position="136"/>
    </location>
</feature>
<keyword evidence="3" id="KW-1185">Reference proteome</keyword>
<dbReference type="EMBL" id="JACHFM010000002">
    <property type="protein sequence ID" value="MBB5222835.1"/>
    <property type="molecule type" value="Genomic_DNA"/>
</dbReference>
<protein>
    <submittedName>
        <fullName evidence="2">GAF domain-containing protein</fullName>
    </submittedName>
</protein>
<dbReference type="InterPro" id="IPR029016">
    <property type="entry name" value="GAF-like_dom_sf"/>
</dbReference>
<evidence type="ECO:0000313" key="3">
    <source>
        <dbReference type="Proteomes" id="UP000549457"/>
    </source>
</evidence>
<dbReference type="SUPFAM" id="SSF55781">
    <property type="entry name" value="GAF domain-like"/>
    <property type="match status" value="1"/>
</dbReference>
<dbReference type="Gene3D" id="3.30.450.40">
    <property type="match status" value="1"/>
</dbReference>
<comment type="caution">
    <text evidence="2">The sequence shown here is derived from an EMBL/GenBank/DDBJ whole genome shotgun (WGS) entry which is preliminary data.</text>
</comment>
<gene>
    <name evidence="2" type="ORF">HNP73_002771</name>
</gene>
<evidence type="ECO:0000256" key="1">
    <source>
        <dbReference type="SAM" id="MobiDB-lite"/>
    </source>
</evidence>
<dbReference type="AlphaFoldDB" id="A0A840SQJ8"/>
<proteinExistence type="predicted"/>
<organism evidence="2 3">
    <name type="scientific">Amaricoccus macauensis</name>
    <dbReference type="NCBI Taxonomy" id="57001"/>
    <lineage>
        <taxon>Bacteria</taxon>
        <taxon>Pseudomonadati</taxon>
        <taxon>Pseudomonadota</taxon>
        <taxon>Alphaproteobacteria</taxon>
        <taxon>Rhodobacterales</taxon>
        <taxon>Paracoccaceae</taxon>
        <taxon>Amaricoccus</taxon>
    </lineage>
</organism>